<keyword evidence="5" id="KW-0547">Nucleotide-binding</keyword>
<dbReference type="Gene3D" id="3.30.420.40">
    <property type="match status" value="2"/>
</dbReference>
<accession>A0AA37DFK7</accession>
<evidence type="ECO:0000256" key="8">
    <source>
        <dbReference type="ARBA" id="ARBA00032386"/>
    </source>
</evidence>
<dbReference type="InterPro" id="IPR004654">
    <property type="entry name" value="ROK_glcA"/>
</dbReference>
<dbReference type="GO" id="GO:0005524">
    <property type="term" value="F:ATP binding"/>
    <property type="evidence" value="ECO:0007669"/>
    <property type="project" value="UniProtKB-KW"/>
</dbReference>
<sequence length="315" mass="33101">MEKVGIGVDVGGTGIKLGLFQPDGTILKKWEFPTDTSENGTHVLPDIAESIRKTMEETFQGKVELIGVGIGVPGPVQPTGYVEVGVNLHWREMYPARELSDLLGGVRVEVGNDANVAALGEAWRGGGEGAANAVLLTLGTGVGGGVIMNGEIVTGKHGLAGEVGHIHVRDGETEPCNCGAVGCLEQIASATGIVREARRRLAQEKTRDSGLRALGDKLTAKDVCDLGRAGDGLADEVMETVAKYLGETISMLCMTIDPEIFIIGGGVSRAGAYLLDKIKVYYDRYTKISQNRGRVVLAELGNDAGIYGAVKLVLG</sequence>
<dbReference type="InterPro" id="IPR049874">
    <property type="entry name" value="ROK_cs"/>
</dbReference>
<comment type="similarity">
    <text evidence="1">Belongs to the ROK (NagC/XylR) family.</text>
</comment>
<dbReference type="InterPro" id="IPR000600">
    <property type="entry name" value="ROK"/>
</dbReference>
<name>A0AA37DFK7_9FIRM</name>
<dbReference type="SUPFAM" id="SSF53067">
    <property type="entry name" value="Actin-like ATPase domain"/>
    <property type="match status" value="1"/>
</dbReference>
<evidence type="ECO:0000313" key="10">
    <source>
        <dbReference type="Proteomes" id="UP000018466"/>
    </source>
</evidence>
<dbReference type="EC" id="2.7.1.2" evidence="2"/>
<evidence type="ECO:0000256" key="2">
    <source>
        <dbReference type="ARBA" id="ARBA00012323"/>
    </source>
</evidence>
<evidence type="ECO:0000256" key="4">
    <source>
        <dbReference type="ARBA" id="ARBA00022679"/>
    </source>
</evidence>
<evidence type="ECO:0000256" key="7">
    <source>
        <dbReference type="ARBA" id="ARBA00022840"/>
    </source>
</evidence>
<keyword evidence="4" id="KW-0808">Transferase</keyword>
<dbReference type="GO" id="GO:0006096">
    <property type="term" value="P:glycolytic process"/>
    <property type="evidence" value="ECO:0007669"/>
    <property type="project" value="InterPro"/>
</dbReference>
<evidence type="ECO:0000256" key="1">
    <source>
        <dbReference type="ARBA" id="ARBA00006479"/>
    </source>
</evidence>
<gene>
    <name evidence="9" type="ORF">HMPREF9623_02040</name>
</gene>
<keyword evidence="6" id="KW-0418">Kinase</keyword>
<evidence type="ECO:0000313" key="9">
    <source>
        <dbReference type="EMBL" id="EHO15719.1"/>
    </source>
</evidence>
<evidence type="ECO:0000256" key="6">
    <source>
        <dbReference type="ARBA" id="ARBA00022777"/>
    </source>
</evidence>
<dbReference type="PROSITE" id="PS01125">
    <property type="entry name" value="ROK"/>
    <property type="match status" value="1"/>
</dbReference>
<dbReference type="AlphaFoldDB" id="A0AA37DFK7"/>
<evidence type="ECO:0000256" key="5">
    <source>
        <dbReference type="ARBA" id="ARBA00022741"/>
    </source>
</evidence>
<dbReference type="EMBL" id="AGEL01000015">
    <property type="protein sequence ID" value="EHO15719.1"/>
    <property type="molecule type" value="Genomic_DNA"/>
</dbReference>
<protein>
    <recommendedName>
        <fullName evidence="3">Glucokinase</fullName>
        <ecNumber evidence="2">2.7.1.2</ecNumber>
    </recommendedName>
    <alternativeName>
        <fullName evidence="8">Glucose kinase</fullName>
    </alternativeName>
</protein>
<dbReference type="Proteomes" id="UP000018466">
    <property type="component" value="Unassembled WGS sequence"/>
</dbReference>
<dbReference type="Pfam" id="PF00480">
    <property type="entry name" value="ROK"/>
    <property type="match status" value="1"/>
</dbReference>
<dbReference type="PANTHER" id="PTHR18964">
    <property type="entry name" value="ROK (REPRESSOR, ORF, KINASE) FAMILY"/>
    <property type="match status" value="1"/>
</dbReference>
<dbReference type="RefSeq" id="WP_009533846.1">
    <property type="nucleotide sequence ID" value="NZ_JH590865.1"/>
</dbReference>
<dbReference type="GO" id="GO:0005737">
    <property type="term" value="C:cytoplasm"/>
    <property type="evidence" value="ECO:0007669"/>
    <property type="project" value="InterPro"/>
</dbReference>
<keyword evidence="7" id="KW-0067">ATP-binding</keyword>
<dbReference type="NCBIfam" id="TIGR00744">
    <property type="entry name" value="ROK_glcA_fam"/>
    <property type="match status" value="1"/>
</dbReference>
<evidence type="ECO:0000256" key="3">
    <source>
        <dbReference type="ARBA" id="ARBA00014701"/>
    </source>
</evidence>
<organism evidence="9 10">
    <name type="scientific">Stomatobaculum longum</name>
    <dbReference type="NCBI Taxonomy" id="796942"/>
    <lineage>
        <taxon>Bacteria</taxon>
        <taxon>Bacillati</taxon>
        <taxon>Bacillota</taxon>
        <taxon>Clostridia</taxon>
        <taxon>Lachnospirales</taxon>
        <taxon>Lachnospiraceae</taxon>
        <taxon>Stomatobaculum</taxon>
    </lineage>
</organism>
<reference evidence="9 10" key="1">
    <citation type="submission" date="2011-10" db="EMBL/GenBank/DDBJ databases">
        <title>The Genome Sequence of Lachnospiraceae bacterium ACC2.</title>
        <authorList>
            <consortium name="The Broad Institute Genome Sequencing Platform"/>
            <person name="Earl A."/>
            <person name="Ward D."/>
            <person name="Feldgarden M."/>
            <person name="Gevers D."/>
            <person name="Sizova M."/>
            <person name="Hazen A."/>
            <person name="Epstein S."/>
            <person name="Young S.K."/>
            <person name="Zeng Q."/>
            <person name="Gargeya S."/>
            <person name="Fitzgerald M."/>
            <person name="Haas B."/>
            <person name="Abouelleil A."/>
            <person name="Alvarado L."/>
            <person name="Arachchi H.M."/>
            <person name="Berlin A."/>
            <person name="Brown A."/>
            <person name="Chapman S.B."/>
            <person name="Chen Z."/>
            <person name="Dunbar C."/>
            <person name="Freedman E."/>
            <person name="Gearin G."/>
            <person name="Goldberg J."/>
            <person name="Griggs A."/>
            <person name="Gujja S."/>
            <person name="Heiman D."/>
            <person name="Howarth C."/>
            <person name="Larson L."/>
            <person name="Lui A."/>
            <person name="MacDonald P.J.P."/>
            <person name="Montmayeur A."/>
            <person name="Murphy C."/>
            <person name="Neiman D."/>
            <person name="Pearson M."/>
            <person name="Priest M."/>
            <person name="Roberts A."/>
            <person name="Saif S."/>
            <person name="Shea T."/>
            <person name="Shenoy N."/>
            <person name="Sisk P."/>
            <person name="Stolte C."/>
            <person name="Sykes S."/>
            <person name="Wortman J."/>
            <person name="Nusbaum C."/>
            <person name="Birren B."/>
        </authorList>
    </citation>
    <scope>NUCLEOTIDE SEQUENCE [LARGE SCALE GENOMIC DNA]</scope>
    <source>
        <strain evidence="9 10">ACC2</strain>
    </source>
</reference>
<dbReference type="GeneID" id="86941754"/>
<dbReference type="InterPro" id="IPR043129">
    <property type="entry name" value="ATPase_NBD"/>
</dbReference>
<dbReference type="GO" id="GO:0004340">
    <property type="term" value="F:glucokinase activity"/>
    <property type="evidence" value="ECO:0007669"/>
    <property type="project" value="UniProtKB-EC"/>
</dbReference>
<dbReference type="PANTHER" id="PTHR18964:SF149">
    <property type="entry name" value="BIFUNCTIONAL UDP-N-ACETYLGLUCOSAMINE 2-EPIMERASE_N-ACETYLMANNOSAMINE KINASE"/>
    <property type="match status" value="1"/>
</dbReference>
<proteinExistence type="inferred from homology"/>
<comment type="caution">
    <text evidence="9">The sequence shown here is derived from an EMBL/GenBank/DDBJ whole genome shotgun (WGS) entry which is preliminary data.</text>
</comment>
<keyword evidence="10" id="KW-1185">Reference proteome</keyword>